<keyword evidence="16" id="KW-0472">Membrane</keyword>
<sequence>MTAREHSPRHGAKSRTVQRASTIDVTSDMLGLSLAGNIQDPDEPILEFSLACSELLTPSLDRKPNSFVAVSVTTPPQAFWTKHAQTEIIEGTSNPIFLSSIAFFQDSLINQMTQIKLSVYDVKDRSQGTMYLLGSGMFAVKELLQEKNHRLHITLRSAESDRVGNITVIGWQMEEKTDQRPPVTRSPDTINGRTVLPVDESLTESLGIRSKYASLRKDALLKSVFGGAICRMYRFPTTDGNHLRILEQMAESVLSLHIPRQFVKLLLEEDAARVCELEELGELSPCWESLRRQIVTQYQTIILTYQENLTDLHQYKGPSFKASSLKADKKLEFVPTNLHIQRMRVQDDGGSDQNYDIVTIGAPAAHCQGFKSGGLRKKLHKFEEAKKHTSTSSQSIIYIPQDIVRAKEIIAQINTLKTQVSYYAERLSRAAKDRSANGLERTLAILADKTRQLVTVCDCKLLANSIHGLNAARPDYIASKASPTSGEGEQVMLRNDQDTLVARWTGRNSRSSLQVDWHEEEWEKVWLNVDKSLECIIQRVDKLLQKERLQSDSCEDVFQCDISCTSKKDCSPAPEESGPGEWSEALYPLLTTLTDCVAMMSDKAKKAMVFLLMQDSAPTIGLCLSLQYRRDVVFCQTLTALICGFIIKLRNCLHDDGFLRQLYTIGLLAQFESLLSTYGEELAMLEDMSLGIMDLRNVTFKVTQATSNTSTDMLPVITGNRDGFNVRIPLPSALFDLLPREIQSGMLLRVQPVLFNVGINEQQTLAEKFGDTSLQEVINMESLVRLNSYFEQFKEVLPDDCLPRSRSQTCLPELLRFLGQNVHARKNKNVDILWQAAEICRRLNGVRFTSCKSAKDRTAMSVTLEQCLILQHEHGMAPQVFTQALECMRSEGCRRENTMKNVGCRKYAFNSLQLKAFPKYYRPPEGTYGKVET</sequence>
<evidence type="ECO:0000256" key="13">
    <source>
        <dbReference type="ARBA" id="ARBA00022801"/>
    </source>
</evidence>
<dbReference type="InterPro" id="IPR039034">
    <property type="entry name" value="INPP4"/>
</dbReference>
<evidence type="ECO:0000256" key="6">
    <source>
        <dbReference type="ARBA" id="ARBA00004847"/>
    </source>
</evidence>
<comment type="catalytic activity">
    <reaction evidence="19">
        <text>1D-myo-inositol 3,4-bisphosphate + H2O = 1D-myo-inositol 3-phosphate + phosphate</text>
        <dbReference type="Rhea" id="RHEA:43388"/>
        <dbReference type="ChEBI" id="CHEBI:15377"/>
        <dbReference type="ChEBI" id="CHEBI:43474"/>
        <dbReference type="ChEBI" id="CHEBI:58401"/>
        <dbReference type="ChEBI" id="CHEBI:83241"/>
    </reaction>
    <physiologicalReaction direction="left-to-right" evidence="19">
        <dbReference type="Rhea" id="RHEA:43389"/>
    </physiologicalReaction>
</comment>
<dbReference type="PROSITE" id="PS50004">
    <property type="entry name" value="C2"/>
    <property type="match status" value="1"/>
</dbReference>
<dbReference type="GO" id="GO:0014069">
    <property type="term" value="C:postsynaptic density"/>
    <property type="evidence" value="ECO:0007669"/>
    <property type="project" value="UniProtKB-SubCell"/>
</dbReference>
<name>A0A091J321_EGRGA</name>
<evidence type="ECO:0000256" key="15">
    <source>
        <dbReference type="ARBA" id="ARBA00023098"/>
    </source>
</evidence>
<keyword evidence="17" id="KW-0539">Nucleus</keyword>
<evidence type="ECO:0000256" key="7">
    <source>
        <dbReference type="ARBA" id="ARBA00006306"/>
    </source>
</evidence>
<dbReference type="PANTHER" id="PTHR12187:SF4">
    <property type="entry name" value="INOSITOL POLYPHOSPHATE-4-PHOSPHATASE TYPE I A"/>
    <property type="match status" value="1"/>
</dbReference>
<feature type="domain" description="C2" evidence="25">
    <location>
        <begin position="26"/>
        <end position="153"/>
    </location>
</feature>
<dbReference type="GO" id="GO:0031901">
    <property type="term" value="C:early endosome membrane"/>
    <property type="evidence" value="ECO:0007669"/>
    <property type="project" value="UniProtKB-SubCell"/>
</dbReference>
<dbReference type="Gene3D" id="2.60.40.150">
    <property type="entry name" value="C2 domain"/>
    <property type="match status" value="1"/>
</dbReference>
<evidence type="ECO:0000256" key="18">
    <source>
        <dbReference type="ARBA" id="ARBA00034105"/>
    </source>
</evidence>
<evidence type="ECO:0000256" key="3">
    <source>
        <dbReference type="ARBA" id="ARBA00004236"/>
    </source>
</evidence>
<accession>A0A091J321</accession>
<evidence type="ECO:0000256" key="4">
    <source>
        <dbReference type="ARBA" id="ARBA00004496"/>
    </source>
</evidence>
<proteinExistence type="inferred from homology"/>
<evidence type="ECO:0000256" key="17">
    <source>
        <dbReference type="ARBA" id="ARBA00023242"/>
    </source>
</evidence>
<dbReference type="AlphaFoldDB" id="A0A091J321"/>
<organism evidence="26 27">
    <name type="scientific">Egretta garzetta</name>
    <name type="common">Little egret</name>
    <dbReference type="NCBI Taxonomy" id="188379"/>
    <lineage>
        <taxon>Eukaryota</taxon>
        <taxon>Metazoa</taxon>
        <taxon>Chordata</taxon>
        <taxon>Craniata</taxon>
        <taxon>Vertebrata</taxon>
        <taxon>Euteleostomi</taxon>
        <taxon>Archelosauria</taxon>
        <taxon>Archosauria</taxon>
        <taxon>Dinosauria</taxon>
        <taxon>Saurischia</taxon>
        <taxon>Theropoda</taxon>
        <taxon>Coelurosauria</taxon>
        <taxon>Aves</taxon>
        <taxon>Neognathae</taxon>
        <taxon>Neoaves</taxon>
        <taxon>Aequornithes</taxon>
        <taxon>Pelecaniformes</taxon>
        <taxon>Ardeidae</taxon>
        <taxon>Egretta</taxon>
    </lineage>
</organism>
<dbReference type="InterPro" id="IPR035892">
    <property type="entry name" value="C2_domain_sf"/>
</dbReference>
<keyword evidence="12" id="KW-0967">Endosome</keyword>
<evidence type="ECO:0000256" key="8">
    <source>
        <dbReference type="ARBA" id="ARBA00013037"/>
    </source>
</evidence>
<comment type="pathway">
    <text evidence="6">Signal transduction; phosphatidylinositol signaling pathway.</text>
</comment>
<evidence type="ECO:0000256" key="2">
    <source>
        <dbReference type="ARBA" id="ARBA00004146"/>
    </source>
</evidence>
<dbReference type="EC" id="3.1.3.66" evidence="8"/>
<evidence type="ECO:0000256" key="14">
    <source>
        <dbReference type="ARBA" id="ARBA00023018"/>
    </source>
</evidence>
<evidence type="ECO:0000256" key="22">
    <source>
        <dbReference type="ARBA" id="ARBA00074640"/>
    </source>
</evidence>
<evidence type="ECO:0000256" key="20">
    <source>
        <dbReference type="ARBA" id="ARBA00051892"/>
    </source>
</evidence>
<reference evidence="26 27" key="1">
    <citation type="submission" date="2014-04" db="EMBL/GenBank/DDBJ databases">
        <title>Genome evolution of avian class.</title>
        <authorList>
            <person name="Zhang G."/>
            <person name="Li C."/>
        </authorList>
    </citation>
    <scope>NUCLEOTIDE SEQUENCE [LARGE SCALE GENOMIC DNA]</scope>
    <source>
        <strain evidence="26">BGI_Z169</strain>
    </source>
</reference>
<comment type="subcellular location">
    <subcellularLocation>
        <location evidence="3">Cell membrane</location>
    </subcellularLocation>
    <subcellularLocation>
        <location evidence="4">Cytoplasm</location>
    </subcellularLocation>
    <subcellularLocation>
        <location evidence="2">Early endosome membrane</location>
    </subcellularLocation>
    <subcellularLocation>
        <location evidence="1">Nucleus</location>
    </subcellularLocation>
    <subcellularLocation>
        <location evidence="18">Postsynaptic density</location>
    </subcellularLocation>
    <subcellularLocation>
        <location evidence="5">Recycling endosome membrane</location>
    </subcellularLocation>
</comment>
<evidence type="ECO:0000256" key="24">
    <source>
        <dbReference type="ARBA" id="ARBA00082036"/>
    </source>
</evidence>
<evidence type="ECO:0000256" key="12">
    <source>
        <dbReference type="ARBA" id="ARBA00022753"/>
    </source>
</evidence>
<evidence type="ECO:0000256" key="21">
    <source>
        <dbReference type="ARBA" id="ARBA00065112"/>
    </source>
</evidence>
<keyword evidence="9" id="KW-1003">Cell membrane</keyword>
<evidence type="ECO:0000256" key="5">
    <source>
        <dbReference type="ARBA" id="ARBA00004565"/>
    </source>
</evidence>
<keyword evidence="15" id="KW-0443">Lipid metabolism</keyword>
<dbReference type="PANTHER" id="PTHR12187">
    <property type="entry name" value="AGAP000124-PA"/>
    <property type="match status" value="1"/>
</dbReference>
<protein>
    <recommendedName>
        <fullName evidence="22">Inositol polyphosphate-4-phosphatase type I A</fullName>
        <ecNumber evidence="8">3.1.3.66</ecNumber>
    </recommendedName>
    <alternativeName>
        <fullName evidence="24">Inositol polyphosphate 4-phosphatase type I</fullName>
    </alternativeName>
    <alternativeName>
        <fullName evidence="23">Type I inositol 3,4-bisphosphate 4-phosphatase</fullName>
    </alternativeName>
</protein>
<comment type="catalytic activity">
    <reaction evidence="20">
        <text>1D-myo-inositol 1,3,4-trisphosphate + H2O = 1D-myo-inositol 1,3-bisphosphate + phosphate</text>
        <dbReference type="Rhea" id="RHEA:43392"/>
        <dbReference type="ChEBI" id="CHEBI:15377"/>
        <dbReference type="ChEBI" id="CHEBI:43474"/>
        <dbReference type="ChEBI" id="CHEBI:58414"/>
        <dbReference type="ChEBI" id="CHEBI:83242"/>
    </reaction>
    <physiologicalReaction direction="left-to-right" evidence="20">
        <dbReference type="Rhea" id="RHEA:43393"/>
    </physiologicalReaction>
</comment>
<evidence type="ECO:0000313" key="26">
    <source>
        <dbReference type="EMBL" id="KFP14977.1"/>
    </source>
</evidence>
<evidence type="ECO:0000256" key="19">
    <source>
        <dbReference type="ARBA" id="ARBA00051770"/>
    </source>
</evidence>
<dbReference type="GO" id="GO:0005886">
    <property type="term" value="C:plasma membrane"/>
    <property type="evidence" value="ECO:0007669"/>
    <property type="project" value="UniProtKB-SubCell"/>
</dbReference>
<keyword evidence="10" id="KW-0963">Cytoplasm</keyword>
<keyword evidence="27" id="KW-1185">Reference proteome</keyword>
<evidence type="ECO:0000313" key="27">
    <source>
        <dbReference type="Proteomes" id="UP000053119"/>
    </source>
</evidence>
<dbReference type="GO" id="GO:0016316">
    <property type="term" value="F:phosphatidylinositol-3,4-bisphosphate 4-phosphatase activity"/>
    <property type="evidence" value="ECO:0007669"/>
    <property type="project" value="UniProtKB-EC"/>
</dbReference>
<comment type="subunit">
    <text evidence="21">Interacts with INPP5F.</text>
</comment>
<dbReference type="Proteomes" id="UP000053119">
    <property type="component" value="Unassembled WGS sequence"/>
</dbReference>
<comment type="similarity">
    <text evidence="7">Belongs to the inositol 3,4-bisphosphate 4-phosphatase family.</text>
</comment>
<dbReference type="GO" id="GO:0055038">
    <property type="term" value="C:recycling endosome membrane"/>
    <property type="evidence" value="ECO:0007669"/>
    <property type="project" value="UniProtKB-SubCell"/>
</dbReference>
<dbReference type="EMBL" id="KK501448">
    <property type="protein sequence ID" value="KFP14977.1"/>
    <property type="molecule type" value="Genomic_DNA"/>
</dbReference>
<dbReference type="UniPathway" id="UPA00944"/>
<evidence type="ECO:0000256" key="10">
    <source>
        <dbReference type="ARBA" id="ARBA00022490"/>
    </source>
</evidence>
<dbReference type="GO" id="GO:0044281">
    <property type="term" value="P:small molecule metabolic process"/>
    <property type="evidence" value="ECO:0007669"/>
    <property type="project" value="UniProtKB-ARBA"/>
</dbReference>
<dbReference type="STRING" id="188379.A0A091J321"/>
<evidence type="ECO:0000256" key="9">
    <source>
        <dbReference type="ARBA" id="ARBA00022475"/>
    </source>
</evidence>
<dbReference type="FunFam" id="2.60.40.150:FF:000038">
    <property type="entry name" value="Type I inositol 3,4-bisphosphate 4-phosphatase"/>
    <property type="match status" value="1"/>
</dbReference>
<keyword evidence="11" id="KW-0597">Phosphoprotein</keyword>
<dbReference type="CDD" id="cd04048">
    <property type="entry name" value="C2A_Copine"/>
    <property type="match status" value="1"/>
</dbReference>
<dbReference type="SUPFAM" id="SSF49562">
    <property type="entry name" value="C2 domain (Calcium/lipid-binding domain, CaLB)"/>
    <property type="match status" value="1"/>
</dbReference>
<evidence type="ECO:0000256" key="23">
    <source>
        <dbReference type="ARBA" id="ARBA00080875"/>
    </source>
</evidence>
<evidence type="ECO:0000256" key="11">
    <source>
        <dbReference type="ARBA" id="ARBA00022553"/>
    </source>
</evidence>
<evidence type="ECO:0000256" key="16">
    <source>
        <dbReference type="ARBA" id="ARBA00023136"/>
    </source>
</evidence>
<keyword evidence="13" id="KW-0378">Hydrolase</keyword>
<evidence type="ECO:0000259" key="25">
    <source>
        <dbReference type="PROSITE" id="PS50004"/>
    </source>
</evidence>
<keyword evidence="14" id="KW-0770">Synapse</keyword>
<dbReference type="InterPro" id="IPR000008">
    <property type="entry name" value="C2_dom"/>
</dbReference>
<gene>
    <name evidence="26" type="ORF">Z169_11898</name>
</gene>
<evidence type="ECO:0000256" key="1">
    <source>
        <dbReference type="ARBA" id="ARBA00004123"/>
    </source>
</evidence>
<dbReference type="GO" id="GO:0005634">
    <property type="term" value="C:nucleus"/>
    <property type="evidence" value="ECO:0007669"/>
    <property type="project" value="UniProtKB-SubCell"/>
</dbReference>